<sequence>MQERFCKCGHRLKVQYTLDGFIPWEALILNDESVESPVKVCPRCGTYLSIHFLR</sequence>
<dbReference type="Proteomes" id="UP000219215">
    <property type="component" value="Chromosome DPRO"/>
</dbReference>
<evidence type="ECO:0000313" key="2">
    <source>
        <dbReference type="Proteomes" id="UP000219215"/>
    </source>
</evidence>
<name>A0A2C8FBS3_9BACT</name>
<dbReference type="AlphaFoldDB" id="A0A2C8FBS3"/>
<reference evidence="2" key="1">
    <citation type="submission" date="2017-09" db="EMBL/GenBank/DDBJ databases">
        <authorList>
            <person name="Regsiter A."/>
            <person name="William W."/>
        </authorList>
    </citation>
    <scope>NUCLEOTIDE SEQUENCE [LARGE SCALE GENOMIC DNA]</scope>
    <source>
        <strain evidence="2">500-1</strain>
    </source>
</reference>
<keyword evidence="2" id="KW-1185">Reference proteome</keyword>
<proteinExistence type="predicted"/>
<accession>A0A2C8FBS3</accession>
<organism evidence="1 2">
    <name type="scientific">Pseudodesulfovibrio profundus</name>
    <dbReference type="NCBI Taxonomy" id="57320"/>
    <lineage>
        <taxon>Bacteria</taxon>
        <taxon>Pseudomonadati</taxon>
        <taxon>Thermodesulfobacteriota</taxon>
        <taxon>Desulfovibrionia</taxon>
        <taxon>Desulfovibrionales</taxon>
        <taxon>Desulfovibrionaceae</taxon>
    </lineage>
</organism>
<dbReference type="RefSeq" id="WP_173806809.1">
    <property type="nucleotide sequence ID" value="NZ_LT907975.1"/>
</dbReference>
<evidence type="ECO:0000313" key="1">
    <source>
        <dbReference type="EMBL" id="SOB60210.1"/>
    </source>
</evidence>
<dbReference type="KEGG" id="pprf:DPRO_3298"/>
<protein>
    <submittedName>
        <fullName evidence="1">Uncharacterized protein</fullName>
    </submittedName>
</protein>
<gene>
    <name evidence="1" type="ORF">DPRO_3298</name>
</gene>
<dbReference type="EMBL" id="LT907975">
    <property type="protein sequence ID" value="SOB60210.1"/>
    <property type="molecule type" value="Genomic_DNA"/>
</dbReference>